<dbReference type="InterPro" id="IPR032466">
    <property type="entry name" value="Metal_Hydrolase"/>
</dbReference>
<accession>A0A5N6K7M5</accession>
<evidence type="ECO:0000313" key="5">
    <source>
        <dbReference type="EMBL" id="KAB8298778.1"/>
    </source>
</evidence>
<dbReference type="EMBL" id="VIGI01000006">
    <property type="protein sequence ID" value="KAB8298778.1"/>
    <property type="molecule type" value="Genomic_DNA"/>
</dbReference>
<dbReference type="Pfam" id="PF04909">
    <property type="entry name" value="Amidohydro_2"/>
    <property type="match status" value="1"/>
</dbReference>
<dbReference type="Gene3D" id="3.30.590.10">
    <property type="entry name" value="Glutamine synthetase/guanido kinase, catalytic domain"/>
    <property type="match status" value="1"/>
</dbReference>
<dbReference type="PANTHER" id="PTHR43785">
    <property type="entry name" value="GAMMA-GLUTAMYLPUTRESCINE SYNTHETASE"/>
    <property type="match status" value="1"/>
</dbReference>
<dbReference type="FunFam" id="3.30.590.10:FF:000013">
    <property type="entry name" value="Related to fluG protein"/>
    <property type="match status" value="1"/>
</dbReference>
<gene>
    <name evidence="5" type="ORF">EYC80_000953</name>
</gene>
<evidence type="ECO:0000259" key="4">
    <source>
        <dbReference type="PROSITE" id="PS51987"/>
    </source>
</evidence>
<dbReference type="PROSITE" id="PS51987">
    <property type="entry name" value="GS_CATALYTIC"/>
    <property type="match status" value="1"/>
</dbReference>
<comment type="similarity">
    <text evidence="2 3">Belongs to the glutamine synthetase family.</text>
</comment>
<dbReference type="Proteomes" id="UP000326757">
    <property type="component" value="Unassembled WGS sequence"/>
</dbReference>
<evidence type="ECO:0000256" key="1">
    <source>
        <dbReference type="ARBA" id="ARBA00022598"/>
    </source>
</evidence>
<dbReference type="Gene3D" id="3.20.20.140">
    <property type="entry name" value="Metal-dependent hydrolases"/>
    <property type="match status" value="1"/>
</dbReference>
<proteinExistence type="inferred from homology"/>
<name>A0A5N6K7M5_MONLA</name>
<dbReference type="GO" id="GO:0004356">
    <property type="term" value="F:glutamine synthetase activity"/>
    <property type="evidence" value="ECO:0007669"/>
    <property type="project" value="InterPro"/>
</dbReference>
<dbReference type="OrthoDB" id="3364440at2759"/>
<dbReference type="AlphaFoldDB" id="A0A5N6K7M5"/>
<feature type="domain" description="GS catalytic" evidence="4">
    <location>
        <begin position="584"/>
        <end position="916"/>
    </location>
</feature>
<reference evidence="5 6" key="1">
    <citation type="submission" date="2019-06" db="EMBL/GenBank/DDBJ databases">
        <title>Genome Sequence of the Brown Rot Fungal Pathogen Monilinia laxa.</title>
        <authorList>
            <person name="De Miccolis Angelini R.M."/>
            <person name="Landi L."/>
            <person name="Abate D."/>
            <person name="Pollastro S."/>
            <person name="Romanazzi G."/>
            <person name="Faretra F."/>
        </authorList>
    </citation>
    <scope>NUCLEOTIDE SEQUENCE [LARGE SCALE GENOMIC DNA]</scope>
    <source>
        <strain evidence="5 6">Mlax316</strain>
    </source>
</reference>
<comment type="caution">
    <text evidence="5">The sequence shown here is derived from an EMBL/GenBank/DDBJ whole genome shotgun (WGS) entry which is preliminary data.</text>
</comment>
<keyword evidence="1" id="KW-0436">Ligase</keyword>
<evidence type="ECO:0000313" key="6">
    <source>
        <dbReference type="Proteomes" id="UP000326757"/>
    </source>
</evidence>
<dbReference type="SUPFAM" id="SSF51556">
    <property type="entry name" value="Metallo-dependent hydrolases"/>
    <property type="match status" value="1"/>
</dbReference>
<dbReference type="PANTHER" id="PTHR43785:SF2">
    <property type="entry name" value="TYPE-1 GLUTAMINE SYNTHETASE 1"/>
    <property type="match status" value="1"/>
</dbReference>
<sequence length="916" mass="102508">MERLIHAIRTTPLIDNHAHPLLIPSAKTRYPLLSIVTEANGDALKATHSSLAHIRATNQLADILSCPPTWSEVSKAIAIENGKPGDIWAKRCLEGIETILLDDGLNIGNDTFDYSWHDKLTSSKCKRIVRIETLAAEIVDRNLDMFTISEDKFFTSVLEGLQEAINDALSDPNVVGFKSIICYRTGLDIPRAYPLEDVKVSLLRCIWKQKAEGRNRFKGSEGQLLNSWIIRMTAGLIQKSSTANKKPFQFHTGFGDNDIILTRSSPSHLQDFIREYPDVPIVLLHAGYPWTKETGYLATVYANVYVDIGEVFPCVSQDGQEAVIRDLLELCPTEKIMWSTDGHWFPETYLLAKLQSREALQKVLTEYVHRKALTVAQAVKIVEDVFFNTSNKIYNLRLNLIPTQTPFIERPISCVNRVKRVDGSNGTNKTNSTDGFNGNNYINGTNIINRICKTDGVKGISGTDTSKHPSDLEIFESFMDKHPEINFLRVQYIDYCSITRVRILPMKRVLNLLYDEKVDVAVGITNSSLTLTQTDHRIDSVSPRGVCRLLYAVPSSIRPGPCYRYASAQAELRNSDNSSLDVCPRTTLRTIVNKAKNHGLQFLVGFEIEVVLMKGTVNKKDNTLSFAPLPGTESHCWGSSHALSHKIINAMDEIVYTLSDAGIDLEQWHPESATNQYEFVLPACAPLEAADILLQAREIITTVARNHGWRATLHPKPLPSKIGTGAHVHLSIPTPKGENEETYTHFYAGILKHLRSITAFTYSSPASYDRMSAAGGWAGSTWVTWGTQNRETALRKIDGSHWEVRCLDGLANIYLALAAMIGAGVEGVIAKDKMILLDCDMNPAKLSQADRDDYNIKEMLPCTLDEALAALKIDQDMYKILGEAVVVTYIAMKRGELELLKPMNDEQRRNWLIERY</sequence>
<keyword evidence="6" id="KW-1185">Reference proteome</keyword>
<dbReference type="SUPFAM" id="SSF55931">
    <property type="entry name" value="Glutamine synthetase/guanido kinase"/>
    <property type="match status" value="1"/>
</dbReference>
<evidence type="ECO:0000256" key="2">
    <source>
        <dbReference type="PROSITE-ProRule" id="PRU01331"/>
    </source>
</evidence>
<evidence type="ECO:0000256" key="3">
    <source>
        <dbReference type="RuleBase" id="RU000384"/>
    </source>
</evidence>
<dbReference type="InterPro" id="IPR006680">
    <property type="entry name" value="Amidohydro-rel"/>
</dbReference>
<dbReference type="InterPro" id="IPR014746">
    <property type="entry name" value="Gln_synth/guanido_kin_cat_dom"/>
</dbReference>
<dbReference type="Pfam" id="PF00120">
    <property type="entry name" value="Gln-synt_C"/>
    <property type="match status" value="1"/>
</dbReference>
<protein>
    <recommendedName>
        <fullName evidence="4">GS catalytic domain-containing protein</fullName>
    </recommendedName>
</protein>
<dbReference type="InterPro" id="IPR008146">
    <property type="entry name" value="Gln_synth_cat_dom"/>
</dbReference>
<organism evidence="5 6">
    <name type="scientific">Monilinia laxa</name>
    <name type="common">Brown rot fungus</name>
    <name type="synonym">Sclerotinia laxa</name>
    <dbReference type="NCBI Taxonomy" id="61186"/>
    <lineage>
        <taxon>Eukaryota</taxon>
        <taxon>Fungi</taxon>
        <taxon>Dikarya</taxon>
        <taxon>Ascomycota</taxon>
        <taxon>Pezizomycotina</taxon>
        <taxon>Leotiomycetes</taxon>
        <taxon>Helotiales</taxon>
        <taxon>Sclerotiniaceae</taxon>
        <taxon>Monilinia</taxon>
    </lineage>
</organism>
<dbReference type="SMART" id="SM01230">
    <property type="entry name" value="Gln-synt_C"/>
    <property type="match status" value="1"/>
</dbReference>
<dbReference type="GO" id="GO:0016787">
    <property type="term" value="F:hydrolase activity"/>
    <property type="evidence" value="ECO:0007669"/>
    <property type="project" value="InterPro"/>
</dbReference>